<dbReference type="Proteomes" id="UP001141806">
    <property type="component" value="Unassembled WGS sequence"/>
</dbReference>
<dbReference type="EMBL" id="JAMYWD010000005">
    <property type="protein sequence ID" value="KAJ4972111.1"/>
    <property type="molecule type" value="Genomic_DNA"/>
</dbReference>
<name>A0A9Q0KKY2_9MAGN</name>
<keyword evidence="3" id="KW-1185">Reference proteome</keyword>
<protein>
    <submittedName>
        <fullName evidence="2">Uncharacterized protein</fullName>
    </submittedName>
</protein>
<accession>A0A9Q0KKY2</accession>
<comment type="caution">
    <text evidence="2">The sequence shown here is derived from an EMBL/GenBank/DDBJ whole genome shotgun (WGS) entry which is preliminary data.</text>
</comment>
<reference evidence="2" key="1">
    <citation type="journal article" date="2023" name="Plant J.">
        <title>The genome of the king protea, Protea cynaroides.</title>
        <authorList>
            <person name="Chang J."/>
            <person name="Duong T.A."/>
            <person name="Schoeman C."/>
            <person name="Ma X."/>
            <person name="Roodt D."/>
            <person name="Barker N."/>
            <person name="Li Z."/>
            <person name="Van de Peer Y."/>
            <person name="Mizrachi E."/>
        </authorList>
    </citation>
    <scope>NUCLEOTIDE SEQUENCE</scope>
    <source>
        <tissue evidence="2">Young leaves</tissue>
    </source>
</reference>
<evidence type="ECO:0000313" key="3">
    <source>
        <dbReference type="Proteomes" id="UP001141806"/>
    </source>
</evidence>
<gene>
    <name evidence="2" type="ORF">NE237_005210</name>
</gene>
<evidence type="ECO:0000256" key="1">
    <source>
        <dbReference type="SAM" id="MobiDB-lite"/>
    </source>
</evidence>
<proteinExistence type="predicted"/>
<organism evidence="2 3">
    <name type="scientific">Protea cynaroides</name>
    <dbReference type="NCBI Taxonomy" id="273540"/>
    <lineage>
        <taxon>Eukaryota</taxon>
        <taxon>Viridiplantae</taxon>
        <taxon>Streptophyta</taxon>
        <taxon>Embryophyta</taxon>
        <taxon>Tracheophyta</taxon>
        <taxon>Spermatophyta</taxon>
        <taxon>Magnoliopsida</taxon>
        <taxon>Proteales</taxon>
        <taxon>Proteaceae</taxon>
        <taxon>Protea</taxon>
    </lineage>
</organism>
<sequence>MFRVLGKGVSVGACSVLPILRLGAMVFAAATHATISRVGGLVIKDGFAAGLRKPAVGLGVAEVNLAAGELTEAASGSDFKVSAMELRGPVEVPHSEVEKQTGPLSAGLLATATAACDNSDREADVGDDKQVTEADLAATLVVGSSIKELSGEETDALRFFQSVADLVDHRGFNMRIKAGGDGFKSVGSKHVLSHVAEVGLHVRSRIFLSSEERTDPRGGSVCFCARHPLSYVEASEWNQMSAGDVLNLRKMPSGVVGQVSCVDLLVHVKVEKSAFLEVELQRRVAVAITGKERSWRPSSSPTRSPPNPSSSNGINEGWDAGVRGRESKRPCGKVKDLIFVKRGSVYDSLWQRHLLFSLRDDITVKRQFGGLFVYHHLLIMFLNFCENNQIQKTTMLFIQFGKSESIYHK</sequence>
<evidence type="ECO:0000313" key="2">
    <source>
        <dbReference type="EMBL" id="KAJ4972111.1"/>
    </source>
</evidence>
<feature type="region of interest" description="Disordered" evidence="1">
    <location>
        <begin position="294"/>
        <end position="328"/>
    </location>
</feature>
<dbReference type="AlphaFoldDB" id="A0A9Q0KKY2"/>